<reference evidence="2" key="1">
    <citation type="journal article" date="2019" name="Int. J. Syst. Evol. Microbiol.">
        <title>The Global Catalogue of Microorganisms (GCM) 10K type strain sequencing project: providing services to taxonomists for standard genome sequencing and annotation.</title>
        <authorList>
            <consortium name="The Broad Institute Genomics Platform"/>
            <consortium name="The Broad Institute Genome Sequencing Center for Infectious Disease"/>
            <person name="Wu L."/>
            <person name="Ma J."/>
        </authorList>
    </citation>
    <scope>NUCLEOTIDE SEQUENCE [LARGE SCALE GENOMIC DNA]</scope>
    <source>
        <strain evidence="2">JCM 14370</strain>
    </source>
</reference>
<dbReference type="PANTHER" id="PTHR16222:SF12">
    <property type="entry name" value="ADP-RIBOSYLGLYCOHYDROLASE-RELATED"/>
    <property type="match status" value="1"/>
</dbReference>
<evidence type="ECO:0000313" key="2">
    <source>
        <dbReference type="Proteomes" id="UP000632222"/>
    </source>
</evidence>
<dbReference type="InterPro" id="IPR050792">
    <property type="entry name" value="ADP-ribosylglycohydrolase"/>
</dbReference>
<dbReference type="Gene3D" id="1.10.4080.10">
    <property type="entry name" value="ADP-ribosylation/Crystallin J1"/>
    <property type="match status" value="1"/>
</dbReference>
<dbReference type="RefSeq" id="WP_188999860.1">
    <property type="nucleotide sequence ID" value="NZ_BMOD01000002.1"/>
</dbReference>
<dbReference type="SUPFAM" id="SSF101478">
    <property type="entry name" value="ADP-ribosylglycohydrolase"/>
    <property type="match status" value="1"/>
</dbReference>
<name>A0ABQ2CYT8_9DEIO</name>
<keyword evidence="2" id="KW-1185">Reference proteome</keyword>
<dbReference type="EMBL" id="BMOD01000002">
    <property type="protein sequence ID" value="GGJ23150.1"/>
    <property type="molecule type" value="Genomic_DNA"/>
</dbReference>
<dbReference type="PANTHER" id="PTHR16222">
    <property type="entry name" value="ADP-RIBOSYLGLYCOHYDROLASE"/>
    <property type="match status" value="1"/>
</dbReference>
<organism evidence="1 2">
    <name type="scientific">Deinococcus roseus</name>
    <dbReference type="NCBI Taxonomy" id="392414"/>
    <lineage>
        <taxon>Bacteria</taxon>
        <taxon>Thermotogati</taxon>
        <taxon>Deinococcota</taxon>
        <taxon>Deinococci</taxon>
        <taxon>Deinococcales</taxon>
        <taxon>Deinococcaceae</taxon>
        <taxon>Deinococcus</taxon>
    </lineage>
</organism>
<protein>
    <submittedName>
        <fullName evidence="1">Dinitrogenase reductase activating glycohydrolase (DraG)</fullName>
    </submittedName>
</protein>
<accession>A0ABQ2CYT8</accession>
<dbReference type="Proteomes" id="UP000632222">
    <property type="component" value="Unassembled WGS sequence"/>
</dbReference>
<dbReference type="InterPro" id="IPR005502">
    <property type="entry name" value="Ribosyl_crysJ1"/>
</dbReference>
<proteinExistence type="predicted"/>
<dbReference type="Pfam" id="PF03747">
    <property type="entry name" value="ADP_ribosyl_GH"/>
    <property type="match status" value="1"/>
</dbReference>
<gene>
    <name evidence="1" type="ORF">GCM10008938_06660</name>
</gene>
<sequence length="353" mass="39073">MQERIHGMLLGMAVGNALGLPYENLPRSQASRLGHPDRMRFWMGHGMVSDDTEHALITLEALLKSGGDVQLFQKLLAKGLVRWGRSFPLSAGKATLIAVSKLSVGVSPERSGVMSAGNGPLMRSLPLGLMLGDPEKLRQMVRVSTRITHLDLRAERGALVLALAARFILEHKRLKITPFLENLLNWIPEEEDSELWDLLALLEDSLEKQQSTLQFARELGLQDGVSGYVYHTLPVVLHAWFATPNRFEHAVKSVIELGGDTDTMAALVGGLVGIRVSVDGIPPEWTQQLWEPARGLDFMEKAASSLARNRVQEYPRPSILLSSTRQIVFNTGVLGHVVRRMWWQVASRPSSSA</sequence>
<comment type="caution">
    <text evidence="1">The sequence shown here is derived from an EMBL/GenBank/DDBJ whole genome shotgun (WGS) entry which is preliminary data.</text>
</comment>
<dbReference type="InterPro" id="IPR036705">
    <property type="entry name" value="Ribosyl_crysJ1_sf"/>
</dbReference>
<evidence type="ECO:0000313" key="1">
    <source>
        <dbReference type="EMBL" id="GGJ23150.1"/>
    </source>
</evidence>